<dbReference type="InterPro" id="IPR001764">
    <property type="entry name" value="Glyco_hydro_3_N"/>
</dbReference>
<organism evidence="5 6">
    <name type="scientific">Deinobacterium chartae</name>
    <dbReference type="NCBI Taxonomy" id="521158"/>
    <lineage>
        <taxon>Bacteria</taxon>
        <taxon>Thermotogati</taxon>
        <taxon>Deinococcota</taxon>
        <taxon>Deinococci</taxon>
        <taxon>Deinococcales</taxon>
        <taxon>Deinococcaceae</taxon>
        <taxon>Deinobacterium</taxon>
    </lineage>
</organism>
<evidence type="ECO:0000313" key="5">
    <source>
        <dbReference type="EMBL" id="MBB6097859.1"/>
    </source>
</evidence>
<feature type="domain" description="Glycoside hydrolase family 3 N-terminal" evidence="4">
    <location>
        <begin position="15"/>
        <end position="317"/>
    </location>
</feature>
<dbReference type="PRINTS" id="PR00133">
    <property type="entry name" value="GLHYDRLASE3"/>
</dbReference>
<protein>
    <submittedName>
        <fullName evidence="5">Beta-N-acetylhexosaminidase</fullName>
        <ecNumber evidence="5">3.2.1.52</ecNumber>
    </submittedName>
</protein>
<dbReference type="RefSeq" id="WP_246351153.1">
    <property type="nucleotide sequence ID" value="NZ_JACHHG010000004.1"/>
</dbReference>
<dbReference type="InterPro" id="IPR050226">
    <property type="entry name" value="NagZ_Beta-hexosaminidase"/>
</dbReference>
<dbReference type="GO" id="GO:0004563">
    <property type="term" value="F:beta-N-acetylhexosaminidase activity"/>
    <property type="evidence" value="ECO:0007669"/>
    <property type="project" value="UniProtKB-EC"/>
</dbReference>
<evidence type="ECO:0000256" key="3">
    <source>
        <dbReference type="ARBA" id="ARBA00023295"/>
    </source>
</evidence>
<dbReference type="Pfam" id="PF00933">
    <property type="entry name" value="Glyco_hydro_3"/>
    <property type="match status" value="1"/>
</dbReference>
<dbReference type="EC" id="3.2.1.52" evidence="5"/>
<dbReference type="GO" id="GO:0009254">
    <property type="term" value="P:peptidoglycan turnover"/>
    <property type="evidence" value="ECO:0007669"/>
    <property type="project" value="TreeGrafter"/>
</dbReference>
<dbReference type="Proteomes" id="UP000569951">
    <property type="component" value="Unassembled WGS sequence"/>
</dbReference>
<evidence type="ECO:0000256" key="1">
    <source>
        <dbReference type="ARBA" id="ARBA00005336"/>
    </source>
</evidence>
<evidence type="ECO:0000256" key="2">
    <source>
        <dbReference type="ARBA" id="ARBA00022801"/>
    </source>
</evidence>
<reference evidence="5 6" key="1">
    <citation type="submission" date="2020-08" db="EMBL/GenBank/DDBJ databases">
        <title>Genomic Encyclopedia of Type Strains, Phase IV (KMG-IV): sequencing the most valuable type-strain genomes for metagenomic binning, comparative biology and taxonomic classification.</title>
        <authorList>
            <person name="Goeker M."/>
        </authorList>
    </citation>
    <scope>NUCLEOTIDE SEQUENCE [LARGE SCALE GENOMIC DNA]</scope>
    <source>
        <strain evidence="5 6">DSM 21458</strain>
    </source>
</reference>
<dbReference type="GO" id="GO:0005975">
    <property type="term" value="P:carbohydrate metabolic process"/>
    <property type="evidence" value="ECO:0007669"/>
    <property type="project" value="InterPro"/>
</dbReference>
<name>A0A841I097_9DEIO</name>
<dbReference type="NCBIfam" id="NF003740">
    <property type="entry name" value="PRK05337.1"/>
    <property type="match status" value="1"/>
</dbReference>
<gene>
    <name evidence="5" type="ORF">HNR42_001282</name>
</gene>
<proteinExistence type="inferred from homology"/>
<comment type="caution">
    <text evidence="5">The sequence shown here is derived from an EMBL/GenBank/DDBJ whole genome shotgun (WGS) entry which is preliminary data.</text>
</comment>
<evidence type="ECO:0000313" key="6">
    <source>
        <dbReference type="Proteomes" id="UP000569951"/>
    </source>
</evidence>
<keyword evidence="2 5" id="KW-0378">Hydrolase</keyword>
<dbReference type="InterPro" id="IPR019800">
    <property type="entry name" value="Glyco_hydro_3_AS"/>
</dbReference>
<dbReference type="PROSITE" id="PS00775">
    <property type="entry name" value="GLYCOSYL_HYDROL_F3"/>
    <property type="match status" value="1"/>
</dbReference>
<sequence length="495" mass="53379">MTSTPPPAYPHAGPLLMVDIPGPRLDADTAEHLRRHRIGAVCLFRKNIESEAQLRQLTRDLREVMGENALIAIDQEGGCVVRTLFLPFPPAAMSLGAADDEALCEAVGAATARGLRSLGINWNFAPVLDLNVNPLNPVISERSFGADPQRASELARAWLRGSLREGVAGCVKHFPGHGDTHQDSHLALPHVNKPLSVLEAEELVPFRACLDAPAFMTAHIVFEALDPERPATLSPVILEGLLRRQWGYPGVIITDSMGMQAIDGHYGRGPAAVMALQAGADMVMALGRRSVQEETLSAVAQALEEGHIENAEARLARLGDLARRYPSQDAGYPSEARSADSRLMHHAWGAGLTEHLNPRYPLPGERVSLVAPRNAPGEYVAETGVSGEEIAALLAQVYDLSVHLYDDPAEFSPADLEGAGFVIQATTSRRRAGPVLPWLKPDLHLALWNPFATLDVDAPALISYGYRPEALTAVLEVLRGERVPAGRLPVTVSNT</sequence>
<evidence type="ECO:0000259" key="4">
    <source>
        <dbReference type="Pfam" id="PF00933"/>
    </source>
</evidence>
<dbReference type="InterPro" id="IPR017853">
    <property type="entry name" value="GH"/>
</dbReference>
<comment type="similarity">
    <text evidence="1">Belongs to the glycosyl hydrolase 3 family.</text>
</comment>
<dbReference type="Gene3D" id="3.20.20.300">
    <property type="entry name" value="Glycoside hydrolase, family 3, N-terminal domain"/>
    <property type="match status" value="1"/>
</dbReference>
<keyword evidence="6" id="KW-1185">Reference proteome</keyword>
<dbReference type="InterPro" id="IPR036962">
    <property type="entry name" value="Glyco_hydro_3_N_sf"/>
</dbReference>
<dbReference type="EMBL" id="JACHHG010000004">
    <property type="protein sequence ID" value="MBB6097859.1"/>
    <property type="molecule type" value="Genomic_DNA"/>
</dbReference>
<dbReference type="PANTHER" id="PTHR30480:SF16">
    <property type="entry name" value="GLYCOSIDE HYDROLASE FAMILY 3 DOMAIN PROTEIN"/>
    <property type="match status" value="1"/>
</dbReference>
<dbReference type="SUPFAM" id="SSF51445">
    <property type="entry name" value="(Trans)glycosidases"/>
    <property type="match status" value="1"/>
</dbReference>
<dbReference type="AlphaFoldDB" id="A0A841I097"/>
<accession>A0A841I097</accession>
<keyword evidence="3 5" id="KW-0326">Glycosidase</keyword>
<dbReference type="PANTHER" id="PTHR30480">
    <property type="entry name" value="BETA-HEXOSAMINIDASE-RELATED"/>
    <property type="match status" value="1"/>
</dbReference>